<gene>
    <name evidence="1" type="ORF">IHQ68_03435</name>
</gene>
<sequence length="276" mass="31546">MIVVVDSNFLQNPMLETYFNESATNKVVIIDYAAMEAFKGDTLTSVVKSTAILRRFPRQVLIAHGTKTVGRLTGTREEIAKAMINDEGTAEFREFSAHLDRYERGVRPDGVERQLLDTGRWATDHLNAAQAENANLLDVFKELTDGIFTKEEISKIRRGEQEEGWVAKGFGLVRDLASDLLSRHPDGSVKLDPKDYYNNFIFRMSLCVFVQLMDWIRVGSPSALKPARLLNDRVDAMFATYGTYFDDVLSLDKQMLRTFWETDAILRFVYAREHEK</sequence>
<dbReference type="EMBL" id="JADBEO010000005">
    <property type="protein sequence ID" value="MDR4305675.1"/>
    <property type="molecule type" value="Genomic_DNA"/>
</dbReference>
<protein>
    <recommendedName>
        <fullName evidence="3">DUF4935 domain-containing protein</fullName>
    </recommendedName>
</protein>
<keyword evidence="2" id="KW-1185">Reference proteome</keyword>
<evidence type="ECO:0000313" key="1">
    <source>
        <dbReference type="EMBL" id="MDR4305675.1"/>
    </source>
</evidence>
<reference evidence="1" key="1">
    <citation type="submission" date="2020-10" db="EMBL/GenBank/DDBJ databases">
        <authorList>
            <person name="Abbas A."/>
            <person name="Razzaq R."/>
            <person name="Waqas M."/>
            <person name="Abbas N."/>
            <person name="Nielsen T.K."/>
            <person name="Hansen L.H."/>
            <person name="Hussain S."/>
            <person name="Shahid M."/>
        </authorList>
    </citation>
    <scope>NUCLEOTIDE SEQUENCE</scope>
    <source>
        <strain evidence="1">S14</strain>
    </source>
</reference>
<dbReference type="RefSeq" id="WP_309388872.1">
    <property type="nucleotide sequence ID" value="NZ_JADBEO010000005.1"/>
</dbReference>
<proteinExistence type="predicted"/>
<organism evidence="1 2">
    <name type="scientific">Chelatococcus sambhunathii</name>
    <dbReference type="NCBI Taxonomy" id="363953"/>
    <lineage>
        <taxon>Bacteria</taxon>
        <taxon>Pseudomonadati</taxon>
        <taxon>Pseudomonadota</taxon>
        <taxon>Alphaproteobacteria</taxon>
        <taxon>Hyphomicrobiales</taxon>
        <taxon>Chelatococcaceae</taxon>
        <taxon>Chelatococcus</taxon>
    </lineage>
</organism>
<name>A0ABU1DCN0_9HYPH</name>
<evidence type="ECO:0008006" key="3">
    <source>
        <dbReference type="Google" id="ProtNLM"/>
    </source>
</evidence>
<comment type="caution">
    <text evidence="1">The sequence shown here is derived from an EMBL/GenBank/DDBJ whole genome shotgun (WGS) entry which is preliminary data.</text>
</comment>
<dbReference type="Proteomes" id="UP001181622">
    <property type="component" value="Unassembled WGS sequence"/>
</dbReference>
<accession>A0ABU1DCN0</accession>
<evidence type="ECO:0000313" key="2">
    <source>
        <dbReference type="Proteomes" id="UP001181622"/>
    </source>
</evidence>